<evidence type="ECO:0000256" key="1">
    <source>
        <dbReference type="ARBA" id="ARBA00008635"/>
    </source>
</evidence>
<proteinExistence type="inferred from homology"/>
<dbReference type="PANTHER" id="PTHR37302:SF1">
    <property type="entry name" value="PROTEIN DINB"/>
    <property type="match status" value="1"/>
</dbReference>
<keyword evidence="2 3" id="KW-0479">Metal-binding</keyword>
<dbReference type="InterPro" id="IPR007837">
    <property type="entry name" value="DinB"/>
</dbReference>
<dbReference type="Pfam" id="PF05163">
    <property type="entry name" value="DinB"/>
    <property type="match status" value="1"/>
</dbReference>
<gene>
    <name evidence="4" type="ORF">FRD01_19085</name>
</gene>
<organism evidence="4 5">
    <name type="scientific">Microvenator marinus</name>
    <dbReference type="NCBI Taxonomy" id="2600177"/>
    <lineage>
        <taxon>Bacteria</taxon>
        <taxon>Deltaproteobacteria</taxon>
        <taxon>Bradymonadales</taxon>
        <taxon>Microvenatoraceae</taxon>
        <taxon>Microvenator</taxon>
    </lineage>
</organism>
<dbReference type="AlphaFoldDB" id="A0A5B8Y3U7"/>
<evidence type="ECO:0000256" key="2">
    <source>
        <dbReference type="ARBA" id="ARBA00022723"/>
    </source>
</evidence>
<name>A0A5B8Y3U7_9DELT</name>
<feature type="binding site" evidence="3">
    <location>
        <position position="148"/>
    </location>
    <ligand>
        <name>a divalent metal cation</name>
        <dbReference type="ChEBI" id="CHEBI:60240"/>
    </ligand>
</feature>
<dbReference type="PANTHER" id="PTHR37302">
    <property type="entry name" value="SLR1116 PROTEIN"/>
    <property type="match status" value="1"/>
</dbReference>
<comment type="similarity">
    <text evidence="1">Belongs to the DinB family.</text>
</comment>
<dbReference type="OrthoDB" id="9807509at2"/>
<sequence length="176" mass="20136">MNEIWEKQAAYNAWMNSRLYELCSALSDEDRKADQGAFFGSVHNTLAHLLLTDLIWMRRLTGDHDVYRFENDAGELVSNPGLDTVLYEDFSKMWARRVTLDEQISEWVKGLEPGAAGRDVGYANMSGKTFSHPLWWAVTHLFNHQTHHRGQLATLLAQMGQDFGTTDLIAHLRINK</sequence>
<evidence type="ECO:0000313" key="5">
    <source>
        <dbReference type="Proteomes" id="UP000321595"/>
    </source>
</evidence>
<dbReference type="SUPFAM" id="SSF109854">
    <property type="entry name" value="DinB/YfiT-like putative metalloenzymes"/>
    <property type="match status" value="1"/>
</dbReference>
<reference evidence="4 5" key="1">
    <citation type="submission" date="2019-08" db="EMBL/GenBank/DDBJ databases">
        <authorList>
            <person name="Liang Q."/>
        </authorList>
    </citation>
    <scope>NUCLEOTIDE SEQUENCE [LARGE SCALE GENOMIC DNA]</scope>
    <source>
        <strain evidence="4 5">V1718</strain>
    </source>
</reference>
<feature type="binding site" evidence="3">
    <location>
        <position position="144"/>
    </location>
    <ligand>
        <name>a divalent metal cation</name>
        <dbReference type="ChEBI" id="CHEBI:60240"/>
    </ligand>
</feature>
<evidence type="ECO:0000313" key="4">
    <source>
        <dbReference type="EMBL" id="QED30369.1"/>
    </source>
</evidence>
<protein>
    <submittedName>
        <fullName evidence="4">Damage-inducible protein DinB</fullName>
    </submittedName>
</protein>
<dbReference type="InterPro" id="IPR034660">
    <property type="entry name" value="DinB/YfiT-like"/>
</dbReference>
<dbReference type="Gene3D" id="1.20.120.450">
    <property type="entry name" value="dinb family like domain"/>
    <property type="match status" value="1"/>
</dbReference>
<feature type="binding site" evidence="3">
    <location>
        <position position="48"/>
    </location>
    <ligand>
        <name>a divalent metal cation</name>
        <dbReference type="ChEBI" id="CHEBI:60240"/>
    </ligand>
</feature>
<evidence type="ECO:0000256" key="3">
    <source>
        <dbReference type="PIRSR" id="PIRSR607837-1"/>
    </source>
</evidence>
<dbReference type="KEGG" id="bbae:FRD01_19085"/>
<dbReference type="Proteomes" id="UP000321595">
    <property type="component" value="Chromosome"/>
</dbReference>
<dbReference type="EMBL" id="CP042467">
    <property type="protein sequence ID" value="QED30369.1"/>
    <property type="molecule type" value="Genomic_DNA"/>
</dbReference>
<keyword evidence="5" id="KW-1185">Reference proteome</keyword>
<dbReference type="GO" id="GO:0046872">
    <property type="term" value="F:metal ion binding"/>
    <property type="evidence" value="ECO:0007669"/>
    <property type="project" value="UniProtKB-KW"/>
</dbReference>
<accession>A0A5B8Y3U7</accession>